<dbReference type="EMBL" id="JANBPT010001058">
    <property type="protein sequence ID" value="KAJ1910383.1"/>
    <property type="molecule type" value="Genomic_DNA"/>
</dbReference>
<dbReference type="Gene3D" id="2.130.10.10">
    <property type="entry name" value="YVTN repeat-like/Quinoprotein amine dehydrogenase"/>
    <property type="match status" value="3"/>
</dbReference>
<dbReference type="PROSITE" id="PS50082">
    <property type="entry name" value="WD_REPEATS_2"/>
    <property type="match status" value="2"/>
</dbReference>
<accession>A0A9W8DN85</accession>
<proteinExistence type="predicted"/>
<feature type="compositionally biased region" description="Pro residues" evidence="4">
    <location>
        <begin position="354"/>
        <end position="371"/>
    </location>
</feature>
<feature type="repeat" description="WD" evidence="3">
    <location>
        <begin position="43"/>
        <end position="84"/>
    </location>
</feature>
<feature type="region of interest" description="Disordered" evidence="4">
    <location>
        <begin position="1071"/>
        <end position="1179"/>
    </location>
</feature>
<dbReference type="Proteomes" id="UP001150569">
    <property type="component" value="Unassembled WGS sequence"/>
</dbReference>
<dbReference type="SMART" id="SM00320">
    <property type="entry name" value="WD40"/>
    <property type="match status" value="6"/>
</dbReference>
<evidence type="ECO:0000256" key="2">
    <source>
        <dbReference type="ARBA" id="ARBA00022737"/>
    </source>
</evidence>
<keyword evidence="2" id="KW-0677">Repeat</keyword>
<dbReference type="GO" id="GO:0045717">
    <property type="term" value="P:negative regulation of fatty acid biosynthetic process"/>
    <property type="evidence" value="ECO:0007669"/>
    <property type="project" value="TreeGrafter"/>
</dbReference>
<dbReference type="InterPro" id="IPR045151">
    <property type="entry name" value="DCAF8"/>
</dbReference>
<dbReference type="InterPro" id="IPR015943">
    <property type="entry name" value="WD40/YVTN_repeat-like_dom_sf"/>
</dbReference>
<dbReference type="Pfam" id="PF00400">
    <property type="entry name" value="WD40"/>
    <property type="match status" value="2"/>
</dbReference>
<evidence type="ECO:0000256" key="1">
    <source>
        <dbReference type="ARBA" id="ARBA00022574"/>
    </source>
</evidence>
<feature type="compositionally biased region" description="Polar residues" evidence="4">
    <location>
        <begin position="1123"/>
        <end position="1134"/>
    </location>
</feature>
<feature type="region of interest" description="Disordered" evidence="4">
    <location>
        <begin position="771"/>
        <end position="854"/>
    </location>
</feature>
<dbReference type="OrthoDB" id="4869960at2759"/>
<dbReference type="AlphaFoldDB" id="A0A9W8DN85"/>
<feature type="compositionally biased region" description="Acidic residues" evidence="4">
    <location>
        <begin position="1071"/>
        <end position="1096"/>
    </location>
</feature>
<evidence type="ECO:0000256" key="4">
    <source>
        <dbReference type="SAM" id="MobiDB-lite"/>
    </source>
</evidence>
<feature type="compositionally biased region" description="Basic and acidic residues" evidence="4">
    <location>
        <begin position="771"/>
        <end position="782"/>
    </location>
</feature>
<keyword evidence="6" id="KW-1185">Reference proteome</keyword>
<protein>
    <submittedName>
        <fullName evidence="5">Uncharacterized protein</fullName>
    </submittedName>
</protein>
<evidence type="ECO:0000256" key="3">
    <source>
        <dbReference type="PROSITE-ProRule" id="PRU00221"/>
    </source>
</evidence>
<feature type="region of interest" description="Disordered" evidence="4">
    <location>
        <begin position="321"/>
        <end position="440"/>
    </location>
</feature>
<reference evidence="5" key="1">
    <citation type="submission" date="2022-07" db="EMBL/GenBank/DDBJ databases">
        <title>Phylogenomic reconstructions and comparative analyses of Kickxellomycotina fungi.</title>
        <authorList>
            <person name="Reynolds N.K."/>
            <person name="Stajich J.E."/>
            <person name="Barry K."/>
            <person name="Grigoriev I.V."/>
            <person name="Crous P."/>
            <person name="Smith M.E."/>
        </authorList>
    </citation>
    <scope>NUCLEOTIDE SEQUENCE</scope>
    <source>
        <strain evidence="5">RSA 861</strain>
    </source>
</reference>
<feature type="compositionally biased region" description="Polar residues" evidence="4">
    <location>
        <begin position="784"/>
        <end position="793"/>
    </location>
</feature>
<dbReference type="PANTHER" id="PTHR15574:SF40">
    <property type="entry name" value="WD AND TETRATRICOPEPTIDE REPEATS PROTEIN 1"/>
    <property type="match status" value="1"/>
</dbReference>
<evidence type="ECO:0000313" key="6">
    <source>
        <dbReference type="Proteomes" id="UP001150569"/>
    </source>
</evidence>
<dbReference type="InterPro" id="IPR001680">
    <property type="entry name" value="WD40_rpt"/>
</dbReference>
<sequence>MLTAPLPDRLARRDVDGPSPLAFTRAVYKSPGVVDRLRLTDILSAHSGCVNTLCWSSTGQLLLSGSDDTTLCLWRSDRNYELVTQYTTSHQANIFSARFMPACNDSVVVSCSRDGQILTFDVNRNLLAPLRTFDGAKSTVPREQGLSTRGVYTCHDQPVKRIEVEDGNPHIFFSCGEDGRIHQFDLRAPASDPNHHGYASADGSTGCRTSLVDFRQYDIRFHAISLNQRDPNYLASGGTIPLGFIHDRRMLPRPATAVRRSTPRTGQAVARFKPDGMNDDSPSVEITAVRYSNARAGELLASWHSDHIYTFDTRAAANRALTSQPHGKTLGSSTTKRGRQGLGTDAHPRLAPAPSSPPPPHRIPVGPPSRRPPFRLSLILQGRNRSASLPPAPLTPSSAPADPELTIDDRPSNRRPFPVLPGVRRARSSSTNAGHSPLTDTNYHIEQTLRRAAVRAFTRRLADADLRVAELLNHVRAGVRTPASTTTALPYVAAVPSPWNHCVLPARAVDHLLKALGLLRRVHAAVVPLLSRPDAQERLLRPATGGATANPLDPAAYYPVLSHLESAHDVVQTVEAALAPTQLTAYLRLLIHLLRGVWALLEPSEEDADVDLSAAQRGRACLAHLRRAYAVGPDLTRYAPPLPPDELRTAFQREADTVAAAVAASTAHGAYLPLGQVNDLFPIHAADFGVSVQAMGELRRRLDDIHPHLEVDLAGSGVTSDHNGDAGNDDDGSGLAGLLRVLLRDILPHVATLNLTATAVIRQLTRIDRVRSSDDDERRHDSGYSLTSEGSTGSDKDDRSGDEGPVTGPSDLSTTIPDVTQDTVSLLRSTEWTDTDDTGLSDEGEDDDDDTARWSGYYPSVHEPHDCGSDTPILRQLRSFQGHGNVMTIKGVNYYGPNDEYVVSGSDDGNLFIWDQRTGALRQILQGDSDVVNVTQGHPTLPFLAVSGIDNTVKIFSPYRRSQPGVSFDRATDEPDDNVPAGARAGTASYAVLHGNRPLRTPLAAELRHAFPFYSESRMVDAESIAEANEIHRRLSRRQLLWGPRDLYSDSDDEDGSGMELEDEWVTEALEYDEGETQSDDDIYDDEEETGEEGETVETRLLATLLGDNWSARRDRPPVVGTASANQPTPSVQTAADLLRQQRQQQVTSTRPRRPSPSEEVDGGPRLDNGHDEDDMDEL</sequence>
<keyword evidence="1 3" id="KW-0853">WD repeat</keyword>
<name>A0A9W8DN85_9FUNG</name>
<dbReference type="GO" id="GO:0080008">
    <property type="term" value="C:Cul4-RING E3 ubiquitin ligase complex"/>
    <property type="evidence" value="ECO:0007669"/>
    <property type="project" value="TreeGrafter"/>
</dbReference>
<feature type="compositionally biased region" description="Acidic residues" evidence="4">
    <location>
        <begin position="833"/>
        <end position="850"/>
    </location>
</feature>
<feature type="repeat" description="WD" evidence="3">
    <location>
        <begin position="895"/>
        <end position="924"/>
    </location>
</feature>
<gene>
    <name evidence="5" type="ORF">IWQ60_010687</name>
</gene>
<feature type="compositionally biased region" description="Polar residues" evidence="4">
    <location>
        <begin position="428"/>
        <end position="440"/>
    </location>
</feature>
<dbReference type="PROSITE" id="PS50294">
    <property type="entry name" value="WD_REPEATS_REGION"/>
    <property type="match status" value="1"/>
</dbReference>
<dbReference type="SUPFAM" id="SSF50978">
    <property type="entry name" value="WD40 repeat-like"/>
    <property type="match status" value="1"/>
</dbReference>
<feature type="compositionally biased region" description="Low complexity" evidence="4">
    <location>
        <begin position="1141"/>
        <end position="1150"/>
    </location>
</feature>
<dbReference type="InterPro" id="IPR036322">
    <property type="entry name" value="WD40_repeat_dom_sf"/>
</dbReference>
<dbReference type="PANTHER" id="PTHR15574">
    <property type="entry name" value="WD REPEAT DOMAIN-CONTAINING FAMILY"/>
    <property type="match status" value="1"/>
</dbReference>
<feature type="compositionally biased region" description="Polar residues" evidence="4">
    <location>
        <begin position="810"/>
        <end position="832"/>
    </location>
</feature>
<feature type="compositionally biased region" description="Polar residues" evidence="4">
    <location>
        <begin position="321"/>
        <end position="335"/>
    </location>
</feature>
<dbReference type="GO" id="GO:0005737">
    <property type="term" value="C:cytoplasm"/>
    <property type="evidence" value="ECO:0007669"/>
    <property type="project" value="TreeGrafter"/>
</dbReference>
<evidence type="ECO:0000313" key="5">
    <source>
        <dbReference type="EMBL" id="KAJ1910383.1"/>
    </source>
</evidence>
<comment type="caution">
    <text evidence="5">The sequence shown here is derived from an EMBL/GenBank/DDBJ whole genome shotgun (WGS) entry which is preliminary data.</text>
</comment>
<organism evidence="5 6">
    <name type="scientific">Tieghemiomyces parasiticus</name>
    <dbReference type="NCBI Taxonomy" id="78921"/>
    <lineage>
        <taxon>Eukaryota</taxon>
        <taxon>Fungi</taxon>
        <taxon>Fungi incertae sedis</taxon>
        <taxon>Zoopagomycota</taxon>
        <taxon>Kickxellomycotina</taxon>
        <taxon>Dimargaritomycetes</taxon>
        <taxon>Dimargaritales</taxon>
        <taxon>Dimargaritaceae</taxon>
        <taxon>Tieghemiomyces</taxon>
    </lineage>
</organism>